<dbReference type="EMBL" id="JBHTMY010000002">
    <property type="protein sequence ID" value="MFD1314525.1"/>
    <property type="molecule type" value="Genomic_DNA"/>
</dbReference>
<dbReference type="InterPro" id="IPR029058">
    <property type="entry name" value="AB_hydrolase_fold"/>
</dbReference>
<dbReference type="Pfam" id="PF00561">
    <property type="entry name" value="Abhydrolase_1"/>
    <property type="match status" value="1"/>
</dbReference>
<evidence type="ECO:0000256" key="1">
    <source>
        <dbReference type="ARBA" id="ARBA00022801"/>
    </source>
</evidence>
<organism evidence="3 4">
    <name type="scientific">Namhaeicola litoreus</name>
    <dbReference type="NCBI Taxonomy" id="1052145"/>
    <lineage>
        <taxon>Bacteria</taxon>
        <taxon>Pseudomonadati</taxon>
        <taxon>Bacteroidota</taxon>
        <taxon>Flavobacteriia</taxon>
        <taxon>Flavobacteriales</taxon>
        <taxon>Flavobacteriaceae</taxon>
        <taxon>Namhaeicola</taxon>
    </lineage>
</organism>
<evidence type="ECO:0000313" key="3">
    <source>
        <dbReference type="EMBL" id="MFD1314525.1"/>
    </source>
</evidence>
<keyword evidence="1 3" id="KW-0378">Hydrolase</keyword>
<accession>A0ABW3XZB6</accession>
<dbReference type="RefSeq" id="WP_377176212.1">
    <property type="nucleotide sequence ID" value="NZ_JBHTMY010000002.1"/>
</dbReference>
<dbReference type="Gene3D" id="3.40.50.1820">
    <property type="entry name" value="alpha/beta hydrolase"/>
    <property type="match status" value="1"/>
</dbReference>
<gene>
    <name evidence="3" type="ORF">ACFQ39_02765</name>
</gene>
<evidence type="ECO:0000259" key="2">
    <source>
        <dbReference type="Pfam" id="PF00561"/>
    </source>
</evidence>
<dbReference type="PANTHER" id="PTHR46118:SF4">
    <property type="entry name" value="PROTEIN ABHD11"/>
    <property type="match status" value="1"/>
</dbReference>
<comment type="caution">
    <text evidence="3">The sequence shown here is derived from an EMBL/GenBank/DDBJ whole genome shotgun (WGS) entry which is preliminary data.</text>
</comment>
<proteinExistence type="predicted"/>
<name>A0ABW3XZB6_9FLAO</name>
<protein>
    <submittedName>
        <fullName evidence="3">Alpha/beta fold hydrolase</fullName>
    </submittedName>
</protein>
<dbReference type="GO" id="GO:0016787">
    <property type="term" value="F:hydrolase activity"/>
    <property type="evidence" value="ECO:0007669"/>
    <property type="project" value="UniProtKB-KW"/>
</dbReference>
<dbReference type="PANTHER" id="PTHR46118">
    <property type="entry name" value="PROTEIN ABHD11"/>
    <property type="match status" value="1"/>
</dbReference>
<dbReference type="Proteomes" id="UP001597201">
    <property type="component" value="Unassembled WGS sequence"/>
</dbReference>
<dbReference type="SUPFAM" id="SSF53474">
    <property type="entry name" value="alpha/beta-Hydrolases"/>
    <property type="match status" value="1"/>
</dbReference>
<keyword evidence="4" id="KW-1185">Reference proteome</keyword>
<evidence type="ECO:0000313" key="4">
    <source>
        <dbReference type="Proteomes" id="UP001597201"/>
    </source>
</evidence>
<reference evidence="4" key="1">
    <citation type="journal article" date="2019" name="Int. J. Syst. Evol. Microbiol.">
        <title>The Global Catalogue of Microorganisms (GCM) 10K type strain sequencing project: providing services to taxonomists for standard genome sequencing and annotation.</title>
        <authorList>
            <consortium name="The Broad Institute Genomics Platform"/>
            <consortium name="The Broad Institute Genome Sequencing Center for Infectious Disease"/>
            <person name="Wu L."/>
            <person name="Ma J."/>
        </authorList>
    </citation>
    <scope>NUCLEOTIDE SEQUENCE [LARGE SCALE GENOMIC DNA]</scope>
    <source>
        <strain evidence="4">CCUG 61485</strain>
    </source>
</reference>
<sequence>MNVLHGNVLGEGEPLIILHGLFGMGDNWKTLANKYAEDFQVHLIDQRNHGRSFHSDGFSYELMATDLRKYIAFHELENVNLLGHSMGGKTAMFFSTHFEEVVKKLIVADISPRYYAPHHQIITKALQAVDFSKVKQRTEVEDVLKEYISDFGIRQFLLKNVNRREDGTYHFRFNLESIVEHIEEVGKPLADHTVYNKPALFVRGENSDYITLEDEILIKHHFPLAKIETVRNAGHWLHAENPTEFYKLTMDYLRN</sequence>
<feature type="domain" description="AB hydrolase-1" evidence="2">
    <location>
        <begin position="14"/>
        <end position="127"/>
    </location>
</feature>
<dbReference type="InterPro" id="IPR000073">
    <property type="entry name" value="AB_hydrolase_1"/>
</dbReference>